<dbReference type="PANTHER" id="PTHR12673:SF241">
    <property type="entry name" value="DH DOMAIN-CONTAINING PROTEIN"/>
    <property type="match status" value="1"/>
</dbReference>
<dbReference type="InterPro" id="IPR011011">
    <property type="entry name" value="Znf_FYVE_PHD"/>
</dbReference>
<keyword evidence="11" id="KW-1185">Reference proteome</keyword>
<accession>A0A8C4N929</accession>
<dbReference type="InterPro" id="IPR000306">
    <property type="entry name" value="Znf_FYVE"/>
</dbReference>
<keyword evidence="5 7" id="KW-0863">Zinc-finger</keyword>
<dbReference type="PROSITE" id="PS00028">
    <property type="entry name" value="ZINC_FINGER_C2H2_1"/>
    <property type="match status" value="1"/>
</dbReference>
<dbReference type="Gene3D" id="2.30.29.30">
    <property type="entry name" value="Pleckstrin-homology domain (PH domain)/Phosphotyrosine-binding domain (PTB)"/>
    <property type="match status" value="2"/>
</dbReference>
<evidence type="ECO:0000313" key="10">
    <source>
        <dbReference type="Ensembl" id="ENSEBUP00000003020.1"/>
    </source>
</evidence>
<dbReference type="Pfam" id="PF00169">
    <property type="entry name" value="PH"/>
    <property type="match status" value="1"/>
</dbReference>
<keyword evidence="6" id="KW-0862">Zinc</keyword>
<evidence type="ECO:0000313" key="11">
    <source>
        <dbReference type="Proteomes" id="UP000694388"/>
    </source>
</evidence>
<keyword evidence="4" id="KW-0479">Metal-binding</keyword>
<evidence type="ECO:0000259" key="8">
    <source>
        <dbReference type="PROSITE" id="PS50003"/>
    </source>
</evidence>
<dbReference type="InterPro" id="IPR013083">
    <property type="entry name" value="Znf_RING/FYVE/PHD"/>
</dbReference>
<dbReference type="SMART" id="SM00064">
    <property type="entry name" value="FYVE"/>
    <property type="match status" value="1"/>
</dbReference>
<dbReference type="Pfam" id="PF22697">
    <property type="entry name" value="SOS1_NGEF_PH"/>
    <property type="match status" value="1"/>
</dbReference>
<sequence>MHTLLKVFEMLDGEEDIVHPSNELIKEGQILKLSAKNGSVQERHVFLFNNMLLYCAPKLRLMGLQKFSVRTRIGIDGMQLHEADTAGQPNTFTVAGKQRSLIVRSRSEAEKEQWIKAIRETLEMHEKNSETFKAFNSSFNREDGCDLPMSELGQRQPKFVRDKSIVECMRCEEAFSALTRRKHHCRACGHVVCGRCSDYKVQLTYDNRLGRVCRNCYTVLHPEPLDGEEEVSIEHGDEIQSNNLICGYLNLVERGTRLSRIWCTIFTKEPLVLYVFETPKDTKPLRTIPLPGYTVVRAEAGEVGDLKHALRLTQSRQTLYIGVENEEAQEQWSKFLSEAAKGNVPEMHGFTACHASDLETEESIVT</sequence>
<feature type="domain" description="FYVE-type" evidence="9">
    <location>
        <begin position="162"/>
        <end position="221"/>
    </location>
</feature>
<dbReference type="Gene3D" id="3.30.40.10">
    <property type="entry name" value="Zinc/RING finger domain, C3HC4 (zinc finger)"/>
    <property type="match status" value="1"/>
</dbReference>
<dbReference type="InterPro" id="IPR011993">
    <property type="entry name" value="PH-like_dom_sf"/>
</dbReference>
<dbReference type="PANTHER" id="PTHR12673">
    <property type="entry name" value="FACIOGENITAL DYSPLASIA PROTEIN"/>
    <property type="match status" value="1"/>
</dbReference>
<keyword evidence="3" id="KW-0344">Guanine-nucleotide releasing factor</keyword>
<comment type="subcellular location">
    <subcellularLocation>
        <location evidence="1">Cytoplasm</location>
    </subcellularLocation>
</comment>
<dbReference type="InterPro" id="IPR001849">
    <property type="entry name" value="PH_domain"/>
</dbReference>
<evidence type="ECO:0000256" key="7">
    <source>
        <dbReference type="PROSITE-ProRule" id="PRU00091"/>
    </source>
</evidence>
<dbReference type="GO" id="GO:0005085">
    <property type="term" value="F:guanyl-nucleotide exchange factor activity"/>
    <property type="evidence" value="ECO:0007669"/>
    <property type="project" value="UniProtKB-KW"/>
</dbReference>
<dbReference type="Ensembl" id="ENSEBUT00000003383.1">
    <property type="protein sequence ID" value="ENSEBUP00000003020.1"/>
    <property type="gene ID" value="ENSEBUG00000002242.1"/>
</dbReference>
<dbReference type="InterPro" id="IPR017455">
    <property type="entry name" value="Znf_FYVE-rel"/>
</dbReference>
<protein>
    <submittedName>
        <fullName evidence="10">Uncharacterized protein</fullName>
    </submittedName>
</protein>
<dbReference type="Proteomes" id="UP000694388">
    <property type="component" value="Unplaced"/>
</dbReference>
<dbReference type="GO" id="GO:0008270">
    <property type="term" value="F:zinc ion binding"/>
    <property type="evidence" value="ECO:0007669"/>
    <property type="project" value="UniProtKB-KW"/>
</dbReference>
<dbReference type="SUPFAM" id="SSF57903">
    <property type="entry name" value="FYVE/PHD zinc finger"/>
    <property type="match status" value="1"/>
</dbReference>
<dbReference type="PROSITE" id="PS50003">
    <property type="entry name" value="PH_DOMAIN"/>
    <property type="match status" value="2"/>
</dbReference>
<evidence type="ECO:0000256" key="1">
    <source>
        <dbReference type="ARBA" id="ARBA00004496"/>
    </source>
</evidence>
<dbReference type="InterPro" id="IPR051092">
    <property type="entry name" value="FYVE_RhoGEF_PH"/>
</dbReference>
<dbReference type="GO" id="GO:0046847">
    <property type="term" value="P:filopodium assembly"/>
    <property type="evidence" value="ECO:0007669"/>
    <property type="project" value="TreeGrafter"/>
</dbReference>
<dbReference type="InterPro" id="IPR055251">
    <property type="entry name" value="SOS1_NGEF_PH"/>
</dbReference>
<organism evidence="10 11">
    <name type="scientific">Eptatretus burgeri</name>
    <name type="common">Inshore hagfish</name>
    <dbReference type="NCBI Taxonomy" id="7764"/>
    <lineage>
        <taxon>Eukaryota</taxon>
        <taxon>Metazoa</taxon>
        <taxon>Chordata</taxon>
        <taxon>Craniata</taxon>
        <taxon>Vertebrata</taxon>
        <taxon>Cyclostomata</taxon>
        <taxon>Myxini</taxon>
        <taxon>Myxiniformes</taxon>
        <taxon>Myxinidae</taxon>
        <taxon>Eptatretinae</taxon>
        <taxon>Eptatretus</taxon>
    </lineage>
</organism>
<dbReference type="GO" id="GO:0007010">
    <property type="term" value="P:cytoskeleton organization"/>
    <property type="evidence" value="ECO:0007669"/>
    <property type="project" value="TreeGrafter"/>
</dbReference>
<feature type="domain" description="PH" evidence="8">
    <location>
        <begin position="23"/>
        <end position="123"/>
    </location>
</feature>
<name>A0A8C4N929_EPTBU</name>
<dbReference type="PROSITE" id="PS50178">
    <property type="entry name" value="ZF_FYVE"/>
    <property type="match status" value="1"/>
</dbReference>
<feature type="domain" description="PH" evidence="8">
    <location>
        <begin position="242"/>
        <end position="341"/>
    </location>
</feature>
<evidence type="ECO:0000256" key="3">
    <source>
        <dbReference type="ARBA" id="ARBA00022658"/>
    </source>
</evidence>
<proteinExistence type="predicted"/>
<keyword evidence="2" id="KW-0963">Cytoplasm</keyword>
<dbReference type="GeneTree" id="ENSGT00940000159597"/>
<dbReference type="SMART" id="SM00233">
    <property type="entry name" value="PH"/>
    <property type="match status" value="2"/>
</dbReference>
<dbReference type="SUPFAM" id="SSF50729">
    <property type="entry name" value="PH domain-like"/>
    <property type="match status" value="2"/>
</dbReference>
<evidence type="ECO:0000256" key="4">
    <source>
        <dbReference type="ARBA" id="ARBA00022723"/>
    </source>
</evidence>
<dbReference type="AlphaFoldDB" id="A0A8C4N929"/>
<reference evidence="10" key="2">
    <citation type="submission" date="2025-09" db="UniProtKB">
        <authorList>
            <consortium name="Ensembl"/>
        </authorList>
    </citation>
    <scope>IDENTIFICATION</scope>
</reference>
<evidence type="ECO:0000256" key="6">
    <source>
        <dbReference type="ARBA" id="ARBA00022833"/>
    </source>
</evidence>
<reference evidence="10" key="1">
    <citation type="submission" date="2025-08" db="UniProtKB">
        <authorList>
            <consortium name="Ensembl"/>
        </authorList>
    </citation>
    <scope>IDENTIFICATION</scope>
</reference>
<dbReference type="Pfam" id="PF01363">
    <property type="entry name" value="FYVE"/>
    <property type="match status" value="1"/>
</dbReference>
<dbReference type="InterPro" id="IPR013087">
    <property type="entry name" value="Znf_C2H2_type"/>
</dbReference>
<evidence type="ECO:0000256" key="2">
    <source>
        <dbReference type="ARBA" id="ARBA00022490"/>
    </source>
</evidence>
<dbReference type="GO" id="GO:0005737">
    <property type="term" value="C:cytoplasm"/>
    <property type="evidence" value="ECO:0007669"/>
    <property type="project" value="UniProtKB-SubCell"/>
</dbReference>
<dbReference type="OMA" id="NHINLAM"/>
<evidence type="ECO:0000256" key="5">
    <source>
        <dbReference type="ARBA" id="ARBA00022771"/>
    </source>
</evidence>
<evidence type="ECO:0000259" key="9">
    <source>
        <dbReference type="PROSITE" id="PS50178"/>
    </source>
</evidence>